<comment type="catalytic activity">
    <reaction evidence="7 8">
        <text>D-glyceraldehyde 3-phosphate = dihydroxyacetone phosphate</text>
        <dbReference type="Rhea" id="RHEA:18585"/>
        <dbReference type="ChEBI" id="CHEBI:57642"/>
        <dbReference type="ChEBI" id="CHEBI:59776"/>
        <dbReference type="EC" id="5.3.1.1"/>
    </reaction>
</comment>
<dbReference type="PROSITE" id="PS00171">
    <property type="entry name" value="TIM_1"/>
    <property type="match status" value="1"/>
</dbReference>
<keyword evidence="10" id="KW-1185">Reference proteome</keyword>
<comment type="similarity">
    <text evidence="2 7 8">Belongs to the triosephosphate isomerase family.</text>
</comment>
<feature type="binding site" evidence="7">
    <location>
        <begin position="10"/>
        <end position="12"/>
    </location>
    <ligand>
        <name>substrate</name>
    </ligand>
</feature>
<dbReference type="SUPFAM" id="SSF51351">
    <property type="entry name" value="Triosephosphate isomerase (TIM)"/>
    <property type="match status" value="1"/>
</dbReference>
<evidence type="ECO:0000256" key="8">
    <source>
        <dbReference type="RuleBase" id="RU363013"/>
    </source>
</evidence>
<dbReference type="CDD" id="cd00311">
    <property type="entry name" value="TIM"/>
    <property type="match status" value="1"/>
</dbReference>
<keyword evidence="5 7" id="KW-0324">Glycolysis</keyword>
<dbReference type="RefSeq" id="WP_019957914.1">
    <property type="nucleotide sequence ID" value="NZ_CP091512.1"/>
</dbReference>
<dbReference type="PANTHER" id="PTHR21139:SF42">
    <property type="entry name" value="TRIOSEPHOSPHATE ISOMERASE"/>
    <property type="match status" value="1"/>
</dbReference>
<dbReference type="InterPro" id="IPR013785">
    <property type="entry name" value="Aldolase_TIM"/>
</dbReference>
<comment type="pathway">
    <text evidence="1">Carbohydrate metabolism; erythritol degradation.</text>
</comment>
<comment type="subunit">
    <text evidence="7 8">Homodimer.</text>
</comment>
<comment type="function">
    <text evidence="7">Involved in the gluconeogenesis. Catalyzes stereospecifically the conversion of dihydroxyacetone phosphate (DHAP) to D-glyceraldehyde-3-phosphate (G3P).</text>
</comment>
<feature type="binding site" evidence="7">
    <location>
        <begin position="229"/>
        <end position="230"/>
    </location>
    <ligand>
        <name>substrate</name>
    </ligand>
</feature>
<comment type="subcellular location">
    <subcellularLocation>
        <location evidence="7 8">Cytoplasm</location>
    </subcellularLocation>
</comment>
<keyword evidence="6 7" id="KW-0413">Isomerase</keyword>
<dbReference type="PANTHER" id="PTHR21139">
    <property type="entry name" value="TRIOSEPHOSPHATE ISOMERASE"/>
    <property type="match status" value="1"/>
</dbReference>
<evidence type="ECO:0000256" key="6">
    <source>
        <dbReference type="ARBA" id="ARBA00023235"/>
    </source>
</evidence>
<evidence type="ECO:0000313" key="9">
    <source>
        <dbReference type="EMBL" id="UOO92571.1"/>
    </source>
</evidence>
<feature type="binding site" evidence="7">
    <location>
        <position position="170"/>
    </location>
    <ligand>
        <name>substrate</name>
    </ligand>
</feature>
<keyword evidence="4 7" id="KW-0963">Cytoplasm</keyword>
<dbReference type="EC" id="5.3.1.1" evidence="7 8"/>
<keyword evidence="3 7" id="KW-0312">Gluconeogenesis</keyword>
<dbReference type="PROSITE" id="PS51440">
    <property type="entry name" value="TIM_2"/>
    <property type="match status" value="1"/>
</dbReference>
<evidence type="ECO:0000313" key="10">
    <source>
        <dbReference type="Proteomes" id="UP000832034"/>
    </source>
</evidence>
<sequence>MTIQKWVLGNWKMNGRLATNEALLSQLGQIDTDEKVAVGVAVPSVYLLPSLQAAQNVLVGAEDVSRFAADGAYTGEVSAAILADIGAQFTLIGHSERRQYFAEDEAVLAQKYANAVAAGVLPVLCVGETLEQREANQAQAVVAEQLSWLKDAVLLNQTVLVAYEPVWAIGTGVVASIEQIAQMHAFIQEHVLSLVGNAANIRLLYGGSVNADNCAAIFAVAHVDGALVGGASLKADSFANIITAAISAAN</sequence>
<evidence type="ECO:0000256" key="7">
    <source>
        <dbReference type="HAMAP-Rule" id="MF_00147"/>
    </source>
</evidence>
<dbReference type="EMBL" id="CP091512">
    <property type="protein sequence ID" value="UOO92571.1"/>
    <property type="molecule type" value="Genomic_DNA"/>
</dbReference>
<dbReference type="Gene3D" id="3.20.20.70">
    <property type="entry name" value="Aldolase class I"/>
    <property type="match status" value="1"/>
</dbReference>
<feature type="active site" description="Electrophile" evidence="7">
    <location>
        <position position="94"/>
    </location>
</feature>
<name>A0ABY4EB96_VITST</name>
<dbReference type="InterPro" id="IPR020861">
    <property type="entry name" value="Triosephosphate_isomerase_AS"/>
</dbReference>
<feature type="binding site" evidence="7">
    <location>
        <position position="208"/>
    </location>
    <ligand>
        <name>substrate</name>
    </ligand>
</feature>
<dbReference type="Proteomes" id="UP000832034">
    <property type="component" value="Chromosome"/>
</dbReference>
<comment type="pathway">
    <text evidence="7 8">Carbohydrate degradation; glycolysis; D-glyceraldehyde 3-phosphate from glycerone phosphate: step 1/1.</text>
</comment>
<protein>
    <recommendedName>
        <fullName evidence="7 8">Triosephosphate isomerase</fullName>
        <shortName evidence="7">TIM</shortName>
        <shortName evidence="7">TPI</shortName>
        <ecNumber evidence="7 8">5.3.1.1</ecNumber>
    </recommendedName>
    <alternativeName>
        <fullName evidence="7">Triose-phosphate isomerase</fullName>
    </alternativeName>
</protein>
<gene>
    <name evidence="7 9" type="primary">tpiA</name>
    <name evidence="9" type="ORF">LVJ81_00535</name>
</gene>
<dbReference type="Pfam" id="PF00121">
    <property type="entry name" value="TIM"/>
    <property type="match status" value="1"/>
</dbReference>
<dbReference type="InterPro" id="IPR000652">
    <property type="entry name" value="Triosephosphate_isomerase"/>
</dbReference>
<reference evidence="9" key="2">
    <citation type="journal article" date="2022" name="Res Sq">
        <title>Evolution of multicellular longitudinally dividing oral cavity symbionts (Neisseriaceae).</title>
        <authorList>
            <person name="Nyongesa S."/>
            <person name="Weber P."/>
            <person name="Bernet E."/>
            <person name="Pullido F."/>
            <person name="Nieckarz M."/>
            <person name="Delaby M."/>
            <person name="Nieves C."/>
            <person name="Viehboeck T."/>
            <person name="Krause N."/>
            <person name="Rivera-Millot A."/>
            <person name="Nakamura A."/>
            <person name="Vischer N."/>
            <person name="VanNieuwenhze M."/>
            <person name="Brun Y."/>
            <person name="Cava F."/>
            <person name="Bulgheresi S."/>
            <person name="Veyrier F."/>
        </authorList>
    </citation>
    <scope>NUCLEOTIDE SEQUENCE</scope>
    <source>
        <strain evidence="9">SAG 1488-6</strain>
    </source>
</reference>
<evidence type="ECO:0000256" key="3">
    <source>
        <dbReference type="ARBA" id="ARBA00022432"/>
    </source>
</evidence>
<dbReference type="HAMAP" id="MF_00147_B">
    <property type="entry name" value="TIM_B"/>
    <property type="match status" value="1"/>
</dbReference>
<organism evidence="9 10">
    <name type="scientific">Vitreoscilla stercoraria</name>
    <dbReference type="NCBI Taxonomy" id="61"/>
    <lineage>
        <taxon>Bacteria</taxon>
        <taxon>Pseudomonadati</taxon>
        <taxon>Pseudomonadota</taxon>
        <taxon>Betaproteobacteria</taxon>
        <taxon>Neisseriales</taxon>
        <taxon>Neisseriaceae</taxon>
        <taxon>Vitreoscilla</taxon>
    </lineage>
</organism>
<evidence type="ECO:0000256" key="1">
    <source>
        <dbReference type="ARBA" id="ARBA00004939"/>
    </source>
</evidence>
<dbReference type="GO" id="GO:0004807">
    <property type="term" value="F:triose-phosphate isomerase activity"/>
    <property type="evidence" value="ECO:0007669"/>
    <property type="project" value="UniProtKB-EC"/>
</dbReference>
<reference evidence="9" key="1">
    <citation type="submission" date="2021-12" db="EMBL/GenBank/DDBJ databases">
        <authorList>
            <person name="Veyrier F.J."/>
        </authorList>
    </citation>
    <scope>NUCLEOTIDE SEQUENCE</scope>
    <source>
        <strain evidence="9">SAG 1488-6</strain>
    </source>
</reference>
<comment type="pathway">
    <text evidence="7 8">Carbohydrate biosynthesis; gluconeogenesis.</text>
</comment>
<accession>A0ABY4EB96</accession>
<evidence type="ECO:0000256" key="5">
    <source>
        <dbReference type="ARBA" id="ARBA00023152"/>
    </source>
</evidence>
<feature type="active site" description="Proton acceptor" evidence="7">
    <location>
        <position position="164"/>
    </location>
</feature>
<dbReference type="InterPro" id="IPR022896">
    <property type="entry name" value="TrioseP_Isoase_bac/euk"/>
</dbReference>
<evidence type="ECO:0000256" key="4">
    <source>
        <dbReference type="ARBA" id="ARBA00022490"/>
    </source>
</evidence>
<dbReference type="NCBIfam" id="TIGR00419">
    <property type="entry name" value="tim"/>
    <property type="match status" value="1"/>
</dbReference>
<proteinExistence type="inferred from homology"/>
<evidence type="ECO:0000256" key="2">
    <source>
        <dbReference type="ARBA" id="ARBA00007422"/>
    </source>
</evidence>
<dbReference type="InterPro" id="IPR035990">
    <property type="entry name" value="TIM_sf"/>
</dbReference>